<feature type="signal peptide" evidence="1">
    <location>
        <begin position="1"/>
        <end position="27"/>
    </location>
</feature>
<evidence type="ECO:0000256" key="1">
    <source>
        <dbReference type="SAM" id="SignalP"/>
    </source>
</evidence>
<organism evidence="3 4">
    <name type="scientific">Myroides odoratus</name>
    <name type="common">Flavobacterium odoratum</name>
    <dbReference type="NCBI Taxonomy" id="256"/>
    <lineage>
        <taxon>Bacteria</taxon>
        <taxon>Pseudomonadati</taxon>
        <taxon>Bacteroidota</taxon>
        <taxon>Flavobacteriia</taxon>
        <taxon>Flavobacteriales</taxon>
        <taxon>Flavobacteriaceae</taxon>
        <taxon>Myroides</taxon>
    </lineage>
</organism>
<dbReference type="RefSeq" id="WP_002989773.1">
    <property type="nucleotide sequence ID" value="NZ_CP068107.1"/>
</dbReference>
<proteinExistence type="predicted"/>
<protein>
    <recommendedName>
        <fullName evidence="6">Alpha-ketoglutarate decarboxylase</fullName>
    </recommendedName>
</protein>
<gene>
    <name evidence="2" type="ORF">I6I88_01075</name>
    <name evidence="3" type="ORF">NCTC11179_03282</name>
</gene>
<reference evidence="2 5" key="2">
    <citation type="submission" date="2021-01" db="EMBL/GenBank/DDBJ databases">
        <title>FDA dAtabase for Regulatory Grade micrObial Sequences (FDA-ARGOS): Supporting development and validation of Infectious Disease Dx tests.</title>
        <authorList>
            <person name="Sproer C."/>
            <person name="Gronow S."/>
            <person name="Severitt S."/>
            <person name="Schroder I."/>
            <person name="Tallon L."/>
            <person name="Sadzewicz L."/>
            <person name="Zhao X."/>
            <person name="Boylan J."/>
            <person name="Ott S."/>
            <person name="Bowen H."/>
            <person name="Vavikolanu K."/>
            <person name="Mehta A."/>
            <person name="Aluvathingal J."/>
            <person name="Nadendla S."/>
            <person name="Lowell S."/>
            <person name="Myers T."/>
            <person name="Yan Y."/>
            <person name="Sichtig H."/>
        </authorList>
    </citation>
    <scope>NUCLEOTIDE SEQUENCE [LARGE SCALE GENOMIC DNA]</scope>
    <source>
        <strain evidence="2 5">FDAARGOS_1131</strain>
    </source>
</reference>
<reference evidence="3 4" key="1">
    <citation type="submission" date="2018-06" db="EMBL/GenBank/DDBJ databases">
        <authorList>
            <consortium name="Pathogen Informatics"/>
            <person name="Doyle S."/>
        </authorList>
    </citation>
    <scope>NUCLEOTIDE SEQUENCE [LARGE SCALE GENOMIC DNA]</scope>
    <source>
        <strain evidence="3 4">NCTC11179</strain>
    </source>
</reference>
<accession>A0A378U3A8</accession>
<dbReference type="Proteomes" id="UP000596202">
    <property type="component" value="Chromosome"/>
</dbReference>
<keyword evidence="4" id="KW-1185">Reference proteome</keyword>
<dbReference type="EMBL" id="CP068108">
    <property type="protein sequence ID" value="QQU00394.1"/>
    <property type="molecule type" value="Genomic_DNA"/>
</dbReference>
<dbReference type="GeneID" id="93526220"/>
<sequence length="192" mass="22083">MRRFYVKKMSVLFIFSFFLLSNFSLFAQQNRNNSENYDSVKKWRFGGGFGLGFGNGYTDVMLAPSALYEVNPYLNLGVGLQGSYINSKNRSFYYSSVKEYQSWIYGGSLIALSNPIPQLQLSIELEQLRVNNTYTYKEDLHKLDANFWNTALFLGAGYSSGPATVGIRYNVLYREKDMVYGSAFMPFIRVYF</sequence>
<evidence type="ECO:0000313" key="3">
    <source>
        <dbReference type="EMBL" id="STZ69765.1"/>
    </source>
</evidence>
<evidence type="ECO:0000313" key="4">
    <source>
        <dbReference type="Proteomes" id="UP000255024"/>
    </source>
</evidence>
<evidence type="ECO:0000313" key="5">
    <source>
        <dbReference type="Proteomes" id="UP000596202"/>
    </source>
</evidence>
<dbReference type="OrthoDB" id="1160493at2"/>
<keyword evidence="1" id="KW-0732">Signal</keyword>
<evidence type="ECO:0000313" key="2">
    <source>
        <dbReference type="EMBL" id="QQU00394.1"/>
    </source>
</evidence>
<dbReference type="EMBL" id="UGQL01000002">
    <property type="protein sequence ID" value="STZ69765.1"/>
    <property type="molecule type" value="Genomic_DNA"/>
</dbReference>
<name>A0A378U3A8_MYROD</name>
<feature type="chain" id="PRO_5040068462" description="Alpha-ketoglutarate decarboxylase" evidence="1">
    <location>
        <begin position="28"/>
        <end position="192"/>
    </location>
</feature>
<dbReference type="AlphaFoldDB" id="A0A378U3A8"/>
<dbReference type="Proteomes" id="UP000255024">
    <property type="component" value="Unassembled WGS sequence"/>
</dbReference>
<evidence type="ECO:0008006" key="6">
    <source>
        <dbReference type="Google" id="ProtNLM"/>
    </source>
</evidence>